<dbReference type="EMBL" id="QQXL01000003">
    <property type="protein sequence ID" value="RKW70677.1"/>
    <property type="molecule type" value="Genomic_DNA"/>
</dbReference>
<dbReference type="AlphaFoldDB" id="A0A496PJN2"/>
<dbReference type="Proteomes" id="UP000273119">
    <property type="component" value="Unassembled WGS sequence"/>
</dbReference>
<accession>A0A496PJN2</accession>
<feature type="region of interest" description="Disordered" evidence="1">
    <location>
        <begin position="80"/>
        <end position="123"/>
    </location>
</feature>
<protein>
    <submittedName>
        <fullName evidence="2">Uncharacterized protein</fullName>
    </submittedName>
</protein>
<evidence type="ECO:0000313" key="3">
    <source>
        <dbReference type="Proteomes" id="UP000273119"/>
    </source>
</evidence>
<reference evidence="2 3" key="1">
    <citation type="submission" date="2018-07" db="EMBL/GenBank/DDBJ databases">
        <title>Arthrobacter sp. nov., isolated from raw cow's milk with high bacterial count.</title>
        <authorList>
            <person name="Hahne J."/>
            <person name="Isele D."/>
            <person name="Lipski A."/>
        </authorList>
    </citation>
    <scope>NUCLEOTIDE SEQUENCE [LARGE SCALE GENOMIC DNA]</scope>
    <source>
        <strain evidence="2 3">JZ R-183</strain>
    </source>
</reference>
<evidence type="ECO:0000313" key="2">
    <source>
        <dbReference type="EMBL" id="RKW70677.1"/>
    </source>
</evidence>
<sequence length="123" mass="12635">MKRAKNLDLVRSVLSAIAAQAGSGDGDIDSDVGCEALAAVAVVAQKLDAKAVKHMTAIKEAPDQAMIGAALSARWLKDAARDTRRRTRPRGPGLGAYCTTTPGDPPWAGDRASSGGLVVPAGR</sequence>
<keyword evidence="3" id="KW-1185">Reference proteome</keyword>
<comment type="caution">
    <text evidence="2">The sequence shown here is derived from an EMBL/GenBank/DDBJ whole genome shotgun (WGS) entry which is preliminary data.</text>
</comment>
<name>A0A496PJN2_9MICC</name>
<organism evidence="2 3">
    <name type="scientific">Galactobacter caseinivorans</name>
    <dbReference type="NCBI Taxonomy" id="2676123"/>
    <lineage>
        <taxon>Bacteria</taxon>
        <taxon>Bacillati</taxon>
        <taxon>Actinomycetota</taxon>
        <taxon>Actinomycetes</taxon>
        <taxon>Micrococcales</taxon>
        <taxon>Micrococcaceae</taxon>
        <taxon>Galactobacter</taxon>
    </lineage>
</organism>
<proteinExistence type="predicted"/>
<evidence type="ECO:0000256" key="1">
    <source>
        <dbReference type="SAM" id="MobiDB-lite"/>
    </source>
</evidence>
<gene>
    <name evidence="2" type="ORF">DWQ67_06075</name>
</gene>